<dbReference type="SUPFAM" id="SSF56112">
    <property type="entry name" value="Protein kinase-like (PK-like)"/>
    <property type="match status" value="1"/>
</dbReference>
<protein>
    <recommendedName>
        <fullName evidence="7">Protein kinase domain-containing protein</fullName>
    </recommendedName>
</protein>
<evidence type="ECO:0000259" key="7">
    <source>
        <dbReference type="PROSITE" id="PS50011"/>
    </source>
</evidence>
<organism evidence="8 9">
    <name type="scientific">Monoraphidium neglectum</name>
    <dbReference type="NCBI Taxonomy" id="145388"/>
    <lineage>
        <taxon>Eukaryota</taxon>
        <taxon>Viridiplantae</taxon>
        <taxon>Chlorophyta</taxon>
        <taxon>core chlorophytes</taxon>
        <taxon>Chlorophyceae</taxon>
        <taxon>CS clade</taxon>
        <taxon>Sphaeropleales</taxon>
        <taxon>Selenastraceae</taxon>
        <taxon>Monoraphidium</taxon>
    </lineage>
</organism>
<dbReference type="EMBL" id="KK100436">
    <property type="protein sequence ID" value="KIZ05947.1"/>
    <property type="molecule type" value="Genomic_DNA"/>
</dbReference>
<dbReference type="InterPro" id="IPR011009">
    <property type="entry name" value="Kinase-like_dom_sf"/>
</dbReference>
<dbReference type="PRINTS" id="PR01217">
    <property type="entry name" value="PRICHEXTENSN"/>
</dbReference>
<reference evidence="8 9" key="1">
    <citation type="journal article" date="2013" name="BMC Genomics">
        <title>Reconstruction of the lipid metabolism for the microalga Monoraphidium neglectum from its genome sequence reveals characteristics suitable for biofuel production.</title>
        <authorList>
            <person name="Bogen C."/>
            <person name="Al-Dilaimi A."/>
            <person name="Albersmeier A."/>
            <person name="Wichmann J."/>
            <person name="Grundmann M."/>
            <person name="Rupp O."/>
            <person name="Lauersen K.J."/>
            <person name="Blifernez-Klassen O."/>
            <person name="Kalinowski J."/>
            <person name="Goesmann A."/>
            <person name="Mussgnug J.H."/>
            <person name="Kruse O."/>
        </authorList>
    </citation>
    <scope>NUCLEOTIDE SEQUENCE [LARGE SCALE GENOMIC DNA]</scope>
    <source>
        <strain evidence="8 9">SAG 48.87</strain>
    </source>
</reference>
<keyword evidence="5" id="KW-0067">ATP-binding</keyword>
<name>A0A0D2N062_9CHLO</name>
<feature type="compositionally biased region" description="Low complexity" evidence="6">
    <location>
        <begin position="155"/>
        <end position="202"/>
    </location>
</feature>
<feature type="region of interest" description="Disordered" evidence="6">
    <location>
        <begin position="155"/>
        <end position="354"/>
    </location>
</feature>
<evidence type="ECO:0000256" key="2">
    <source>
        <dbReference type="ARBA" id="ARBA00022679"/>
    </source>
</evidence>
<feature type="domain" description="Protein kinase" evidence="7">
    <location>
        <begin position="1"/>
        <end position="143"/>
    </location>
</feature>
<evidence type="ECO:0000313" key="8">
    <source>
        <dbReference type="EMBL" id="KIZ05947.1"/>
    </source>
</evidence>
<accession>A0A0D2N062</accession>
<dbReference type="AlphaFoldDB" id="A0A0D2N062"/>
<evidence type="ECO:0000256" key="4">
    <source>
        <dbReference type="ARBA" id="ARBA00022777"/>
    </source>
</evidence>
<keyword evidence="9" id="KW-1185">Reference proteome</keyword>
<dbReference type="Gene3D" id="1.10.510.10">
    <property type="entry name" value="Transferase(Phosphotransferase) domain 1"/>
    <property type="match status" value="1"/>
</dbReference>
<evidence type="ECO:0000256" key="3">
    <source>
        <dbReference type="ARBA" id="ARBA00022741"/>
    </source>
</evidence>
<evidence type="ECO:0000256" key="1">
    <source>
        <dbReference type="ARBA" id="ARBA00022527"/>
    </source>
</evidence>
<dbReference type="Proteomes" id="UP000054498">
    <property type="component" value="Unassembled WGS sequence"/>
</dbReference>
<keyword evidence="3" id="KW-0547">Nucleotide-binding</keyword>
<dbReference type="GeneID" id="25734885"/>
<dbReference type="InterPro" id="IPR000719">
    <property type="entry name" value="Prot_kinase_dom"/>
</dbReference>
<feature type="compositionally biased region" description="Pro residues" evidence="6">
    <location>
        <begin position="222"/>
        <end position="235"/>
    </location>
</feature>
<dbReference type="InterPro" id="IPR050205">
    <property type="entry name" value="CDPK_Ser/Thr_kinases"/>
</dbReference>
<dbReference type="GO" id="GO:0005524">
    <property type="term" value="F:ATP binding"/>
    <property type="evidence" value="ECO:0007669"/>
    <property type="project" value="UniProtKB-KW"/>
</dbReference>
<feature type="compositionally biased region" description="Basic and acidic residues" evidence="6">
    <location>
        <begin position="291"/>
        <end position="320"/>
    </location>
</feature>
<dbReference type="GO" id="GO:0004674">
    <property type="term" value="F:protein serine/threonine kinase activity"/>
    <property type="evidence" value="ECO:0007669"/>
    <property type="project" value="UniProtKB-KW"/>
</dbReference>
<dbReference type="RefSeq" id="XP_013904966.1">
    <property type="nucleotide sequence ID" value="XM_014049512.1"/>
</dbReference>
<sequence>MLRTRKENPLASPDPRMTSLSWLAGIDFGCAQPVGDERLHLRAGTPTYMAPECLGRDYHIEADLWSVGTTLYQLYARRTDEWRAYEECRRHILENPEADSPLPLTGGPWASMSPEGRELIGAMLARDYPSRITAKQALQHPWFAKWVPNFKAATPTPVRAPAASSSSSNNNTTTTTTTFTPSSSSTTSASSSTTSSSASSSSGTWPRRAAGMPASQTQSPLRPNPAAPQPQPQPQPQQAAKTPTPPPPPRPVTTPARVPAPKPAPAAAPASAKPSLPTHLGGGVGPSIPYTHKELPPHMREIDERAPVFKPDPAPKDGARSRWTVSRPSWWRWGSSASDDDKPKVSGTSFEKKK</sequence>
<dbReference type="SMART" id="SM00220">
    <property type="entry name" value="S_TKc"/>
    <property type="match status" value="1"/>
</dbReference>
<evidence type="ECO:0000256" key="6">
    <source>
        <dbReference type="SAM" id="MobiDB-lite"/>
    </source>
</evidence>
<keyword evidence="4" id="KW-0418">Kinase</keyword>
<evidence type="ECO:0000313" key="9">
    <source>
        <dbReference type="Proteomes" id="UP000054498"/>
    </source>
</evidence>
<dbReference type="PANTHER" id="PTHR24349">
    <property type="entry name" value="SERINE/THREONINE-PROTEIN KINASE"/>
    <property type="match status" value="1"/>
</dbReference>
<dbReference type="Pfam" id="PF00069">
    <property type="entry name" value="Pkinase"/>
    <property type="match status" value="1"/>
</dbReference>
<feature type="compositionally biased region" description="Low complexity" evidence="6">
    <location>
        <begin position="267"/>
        <end position="278"/>
    </location>
</feature>
<gene>
    <name evidence="8" type="ORF">MNEG_2007</name>
</gene>
<dbReference type="OrthoDB" id="68483at2759"/>
<keyword evidence="2" id="KW-0808">Transferase</keyword>
<dbReference type="KEGG" id="mng:MNEG_2007"/>
<proteinExistence type="predicted"/>
<keyword evidence="1" id="KW-0723">Serine/threonine-protein kinase</keyword>
<evidence type="ECO:0000256" key="5">
    <source>
        <dbReference type="ARBA" id="ARBA00022840"/>
    </source>
</evidence>
<feature type="compositionally biased region" description="Pro residues" evidence="6">
    <location>
        <begin position="243"/>
        <end position="266"/>
    </location>
</feature>
<dbReference type="PROSITE" id="PS50011">
    <property type="entry name" value="PROTEIN_KINASE_DOM"/>
    <property type="match status" value="1"/>
</dbReference>